<dbReference type="Proteomes" id="UP001213799">
    <property type="component" value="Unassembled WGS sequence"/>
</dbReference>
<evidence type="ECO:0000256" key="1">
    <source>
        <dbReference type="SAM" id="Coils"/>
    </source>
</evidence>
<dbReference type="AlphaFoldDB" id="A0AAD6EDQ7"/>
<sequence>MNANSHYRKDAKCAKCTEAEQHAQTAEAQSRDHAIQSEIAEVAARAANSRAERLALDLRGAGQRAEEFQRRAIEAKKRVGDWGILRFSTLGVERLHYPRSLVQYDNVCECYSSNTSETSSWVKDAQDLQKTIRLVVILFIPYLMGQIMLGWVRHKQRLQQIQAEKDAKCTKCIEAKTQTPELQLRTQIAEVAAREANWRAEQLAVELRGANRRAAKAEERLRDGKLH</sequence>
<organism evidence="3 4">
    <name type="scientific">Penicillium hordei</name>
    <dbReference type="NCBI Taxonomy" id="40994"/>
    <lineage>
        <taxon>Eukaryota</taxon>
        <taxon>Fungi</taxon>
        <taxon>Dikarya</taxon>
        <taxon>Ascomycota</taxon>
        <taxon>Pezizomycotina</taxon>
        <taxon>Eurotiomycetes</taxon>
        <taxon>Eurotiomycetidae</taxon>
        <taxon>Eurotiales</taxon>
        <taxon>Aspergillaceae</taxon>
        <taxon>Penicillium</taxon>
    </lineage>
</organism>
<feature type="transmembrane region" description="Helical" evidence="2">
    <location>
        <begin position="132"/>
        <end position="152"/>
    </location>
</feature>
<reference evidence="3" key="2">
    <citation type="submission" date="2023-01" db="EMBL/GenBank/DDBJ databases">
        <authorList>
            <person name="Petersen C."/>
        </authorList>
    </citation>
    <scope>NUCLEOTIDE SEQUENCE</scope>
    <source>
        <strain evidence="3">IBT 12815</strain>
    </source>
</reference>
<protein>
    <submittedName>
        <fullName evidence="3">Uncharacterized protein</fullName>
    </submittedName>
</protein>
<evidence type="ECO:0000256" key="2">
    <source>
        <dbReference type="SAM" id="Phobius"/>
    </source>
</evidence>
<keyword evidence="2" id="KW-0812">Transmembrane</keyword>
<evidence type="ECO:0000313" key="3">
    <source>
        <dbReference type="EMBL" id="KAJ5608467.1"/>
    </source>
</evidence>
<gene>
    <name evidence="3" type="ORF">N7537_005086</name>
</gene>
<keyword evidence="1" id="KW-0175">Coiled coil</keyword>
<name>A0AAD6EDQ7_9EURO</name>
<reference evidence="3" key="1">
    <citation type="journal article" date="2023" name="IMA Fungus">
        <title>Comparative genomic study of the Penicillium genus elucidates a diverse pangenome and 15 lateral gene transfer events.</title>
        <authorList>
            <person name="Petersen C."/>
            <person name="Sorensen T."/>
            <person name="Nielsen M.R."/>
            <person name="Sondergaard T.E."/>
            <person name="Sorensen J.L."/>
            <person name="Fitzpatrick D.A."/>
            <person name="Frisvad J.C."/>
            <person name="Nielsen K.L."/>
        </authorList>
    </citation>
    <scope>NUCLEOTIDE SEQUENCE</scope>
    <source>
        <strain evidence="3">IBT 12815</strain>
    </source>
</reference>
<dbReference type="RefSeq" id="XP_056755891.1">
    <property type="nucleotide sequence ID" value="XM_056896143.1"/>
</dbReference>
<comment type="caution">
    <text evidence="3">The sequence shown here is derived from an EMBL/GenBank/DDBJ whole genome shotgun (WGS) entry which is preliminary data.</text>
</comment>
<accession>A0AAD6EDQ7</accession>
<dbReference type="EMBL" id="JAQJAE010000002">
    <property type="protein sequence ID" value="KAJ5608467.1"/>
    <property type="molecule type" value="Genomic_DNA"/>
</dbReference>
<dbReference type="GeneID" id="81586385"/>
<proteinExistence type="predicted"/>
<feature type="coiled-coil region" evidence="1">
    <location>
        <begin position="193"/>
        <end position="220"/>
    </location>
</feature>
<evidence type="ECO:0000313" key="4">
    <source>
        <dbReference type="Proteomes" id="UP001213799"/>
    </source>
</evidence>
<keyword evidence="2" id="KW-0472">Membrane</keyword>
<keyword evidence="4" id="KW-1185">Reference proteome</keyword>
<keyword evidence="2" id="KW-1133">Transmembrane helix</keyword>